<evidence type="ECO:0008006" key="3">
    <source>
        <dbReference type="Google" id="ProtNLM"/>
    </source>
</evidence>
<comment type="caution">
    <text evidence="1">The sequence shown here is derived from an EMBL/GenBank/DDBJ whole genome shotgun (WGS) entry which is preliminary data.</text>
</comment>
<dbReference type="STRING" id="1518501.CQ10_38855"/>
<keyword evidence="2" id="KW-1185">Reference proteome</keyword>
<gene>
    <name evidence="1" type="ORF">CP49_04225</name>
</gene>
<proteinExistence type="predicted"/>
<accession>A0A0R3L5I1</accession>
<dbReference type="Proteomes" id="UP000051913">
    <property type="component" value="Unassembled WGS sequence"/>
</dbReference>
<evidence type="ECO:0000313" key="1">
    <source>
        <dbReference type="EMBL" id="KRR03156.1"/>
    </source>
</evidence>
<name>A0A0R3L5I1_9BRAD</name>
<dbReference type="InterPro" id="IPR017853">
    <property type="entry name" value="GH"/>
</dbReference>
<sequence length="376" mass="41117">MLHAQTGVRVDLLGADVIDLTAAARTLARAGALLSIEGPNEPNNFPINYKGQPGGGAAFNWLPGWLLGWFPDWLLGWLPGWPSWLPVAKLQRDLYSAVKNDPELSRYPVFHVSEGGAETDNVGLQFLTIPAGAGTLLPDGTQFADYANVHNYVSGVRLGYVDNQAWQAADPTLDSHWDGLYGEYGRTWKRHFRGYSNAELENLPRVTTETGWDAATPEEERIQGTVLVNTYLAQFKRGWRYTFIYELGEGEGGGGNQGLFHQDWTPKLAATYIHNLTSILADNVPVATPGKLDYSIANAPSTIHDLLLQKSSGVFELVVWGEQVTGANSITVNLGKTHAIVKIYDTTLGTTPIHILSDVNSVPLTVSDHALILEIQ</sequence>
<dbReference type="EMBL" id="LLXX01000143">
    <property type="protein sequence ID" value="KRR03156.1"/>
    <property type="molecule type" value="Genomic_DNA"/>
</dbReference>
<dbReference type="AlphaFoldDB" id="A0A0R3L5I1"/>
<evidence type="ECO:0000313" key="2">
    <source>
        <dbReference type="Proteomes" id="UP000051913"/>
    </source>
</evidence>
<protein>
    <recommendedName>
        <fullName evidence="3">Glycosyl hydrolase</fullName>
    </recommendedName>
</protein>
<organism evidence="1 2">
    <name type="scientific">Bradyrhizobium valentinum</name>
    <dbReference type="NCBI Taxonomy" id="1518501"/>
    <lineage>
        <taxon>Bacteria</taxon>
        <taxon>Pseudomonadati</taxon>
        <taxon>Pseudomonadota</taxon>
        <taxon>Alphaproteobacteria</taxon>
        <taxon>Hyphomicrobiales</taxon>
        <taxon>Nitrobacteraceae</taxon>
        <taxon>Bradyrhizobium</taxon>
    </lineage>
</organism>
<dbReference type="SUPFAM" id="SSF51445">
    <property type="entry name" value="(Trans)glycosidases"/>
    <property type="match status" value="1"/>
</dbReference>
<reference evidence="1 2" key="1">
    <citation type="submission" date="2014-03" db="EMBL/GenBank/DDBJ databases">
        <title>Bradyrhizobium valentinum sp. nov., isolated from effective nodules of Lupinus mariae-josephae, a lupine endemic of basic-lime soils in Eastern Spain.</title>
        <authorList>
            <person name="Duran D."/>
            <person name="Rey L."/>
            <person name="Navarro A."/>
            <person name="Busquets A."/>
            <person name="Imperial J."/>
            <person name="Ruiz-Argueso T."/>
        </authorList>
    </citation>
    <scope>NUCLEOTIDE SEQUENCE [LARGE SCALE GENOMIC DNA]</scope>
    <source>
        <strain evidence="1 2">LmjM3</strain>
    </source>
</reference>